<proteinExistence type="predicted"/>
<name>A0A164R909_9CRUS</name>
<reference evidence="2 3" key="1">
    <citation type="submission" date="2016-03" db="EMBL/GenBank/DDBJ databases">
        <title>EvidentialGene: Evidence-directed Construction of Genes on Genomes.</title>
        <authorList>
            <person name="Gilbert D.G."/>
            <person name="Choi J.-H."/>
            <person name="Mockaitis K."/>
            <person name="Colbourne J."/>
            <person name="Pfrender M."/>
        </authorList>
    </citation>
    <scope>NUCLEOTIDE SEQUENCE [LARGE SCALE GENOMIC DNA]</scope>
    <source>
        <strain evidence="2 3">Xinb3</strain>
        <tissue evidence="2">Complete organism</tissue>
    </source>
</reference>
<protein>
    <submittedName>
        <fullName evidence="2">Uncharacterized protein</fullName>
    </submittedName>
</protein>
<gene>
    <name evidence="2" type="ORF">APZ42_027575</name>
</gene>
<sequence length="79" mass="9458">MRRQREKNGLIALQDPTGFIILRQEISRWPRLKLGWRCCAQLEFRATRWPARTAIHARRQTERELKGRDDYPATQPNDL</sequence>
<evidence type="ECO:0000256" key="1">
    <source>
        <dbReference type="SAM" id="MobiDB-lite"/>
    </source>
</evidence>
<accession>A0A164R909</accession>
<evidence type="ECO:0000313" key="2">
    <source>
        <dbReference type="EMBL" id="KZS08440.1"/>
    </source>
</evidence>
<organism evidence="2 3">
    <name type="scientific">Daphnia magna</name>
    <dbReference type="NCBI Taxonomy" id="35525"/>
    <lineage>
        <taxon>Eukaryota</taxon>
        <taxon>Metazoa</taxon>
        <taxon>Ecdysozoa</taxon>
        <taxon>Arthropoda</taxon>
        <taxon>Crustacea</taxon>
        <taxon>Branchiopoda</taxon>
        <taxon>Diplostraca</taxon>
        <taxon>Cladocera</taxon>
        <taxon>Anomopoda</taxon>
        <taxon>Daphniidae</taxon>
        <taxon>Daphnia</taxon>
    </lineage>
</organism>
<evidence type="ECO:0000313" key="3">
    <source>
        <dbReference type="Proteomes" id="UP000076858"/>
    </source>
</evidence>
<dbReference type="EMBL" id="LRGB01002207">
    <property type="protein sequence ID" value="KZS08440.1"/>
    <property type="molecule type" value="Genomic_DNA"/>
</dbReference>
<feature type="compositionally biased region" description="Basic and acidic residues" evidence="1">
    <location>
        <begin position="59"/>
        <end position="71"/>
    </location>
</feature>
<feature type="region of interest" description="Disordered" evidence="1">
    <location>
        <begin position="57"/>
        <end position="79"/>
    </location>
</feature>
<comment type="caution">
    <text evidence="2">The sequence shown here is derived from an EMBL/GenBank/DDBJ whole genome shotgun (WGS) entry which is preliminary data.</text>
</comment>
<keyword evidence="3" id="KW-1185">Reference proteome</keyword>
<dbReference type="Proteomes" id="UP000076858">
    <property type="component" value="Unassembled WGS sequence"/>
</dbReference>
<dbReference type="AlphaFoldDB" id="A0A164R909"/>